<dbReference type="Proteomes" id="UP000053105">
    <property type="component" value="Unassembled WGS sequence"/>
</dbReference>
<evidence type="ECO:0000313" key="1">
    <source>
        <dbReference type="EMBL" id="KOX77992.1"/>
    </source>
</evidence>
<accession>A0A0N0BIQ1</accession>
<evidence type="ECO:0000313" key="2">
    <source>
        <dbReference type="Proteomes" id="UP000053105"/>
    </source>
</evidence>
<keyword evidence="2" id="KW-1185">Reference proteome</keyword>
<sequence length="74" mass="8448">MAEEDHEANDTLTSYVIKCYSCRSAQTLHVRVDSDKRGTRLSSTFPYCYGTDGVTHLTIKTNFMNHRVNHPPMV</sequence>
<organism evidence="1 2">
    <name type="scientific">Melipona quadrifasciata</name>
    <dbReference type="NCBI Taxonomy" id="166423"/>
    <lineage>
        <taxon>Eukaryota</taxon>
        <taxon>Metazoa</taxon>
        <taxon>Ecdysozoa</taxon>
        <taxon>Arthropoda</taxon>
        <taxon>Hexapoda</taxon>
        <taxon>Insecta</taxon>
        <taxon>Pterygota</taxon>
        <taxon>Neoptera</taxon>
        <taxon>Endopterygota</taxon>
        <taxon>Hymenoptera</taxon>
        <taxon>Apocrita</taxon>
        <taxon>Aculeata</taxon>
        <taxon>Apoidea</taxon>
        <taxon>Anthophila</taxon>
        <taxon>Apidae</taxon>
        <taxon>Melipona</taxon>
    </lineage>
</organism>
<reference evidence="1 2" key="1">
    <citation type="submission" date="2015-07" db="EMBL/GenBank/DDBJ databases">
        <title>The genome of Melipona quadrifasciata.</title>
        <authorList>
            <person name="Pan H."/>
            <person name="Kapheim K."/>
        </authorList>
    </citation>
    <scope>NUCLEOTIDE SEQUENCE [LARGE SCALE GENOMIC DNA]</scope>
    <source>
        <strain evidence="1">0111107301</strain>
        <tissue evidence="1">Whole body</tissue>
    </source>
</reference>
<dbReference type="AlphaFoldDB" id="A0A0N0BIQ1"/>
<gene>
    <name evidence="1" type="ORF">WN51_05880</name>
</gene>
<dbReference type="EMBL" id="KQ435727">
    <property type="protein sequence ID" value="KOX77992.1"/>
    <property type="molecule type" value="Genomic_DNA"/>
</dbReference>
<name>A0A0N0BIQ1_9HYME</name>
<proteinExistence type="predicted"/>
<protein>
    <submittedName>
        <fullName evidence="1">Uncharacterized protein</fullName>
    </submittedName>
</protein>